<evidence type="ECO:0000313" key="3">
    <source>
        <dbReference type="Proteomes" id="UP001195483"/>
    </source>
</evidence>
<sequence length="137" mass="15357">MAYNEKCFKIVETEASWAEAVIYCKEYGATLGTIDNVGEQNFLENYIRSANTVTNQSFNTGDDYVYHYLRDLGIDITGHSSITFSVQACNDAHVALSQTKGNDNVDTYEIVIGGWADSQSVIRDCKQCDNKDEAHHR</sequence>
<gene>
    <name evidence="2" type="ORF">CHS0354_007229</name>
</gene>
<evidence type="ECO:0000259" key="1">
    <source>
        <dbReference type="Pfam" id="PF12248"/>
    </source>
</evidence>
<dbReference type="AlphaFoldDB" id="A0AAE0RY18"/>
<dbReference type="SUPFAM" id="SSF56436">
    <property type="entry name" value="C-type lectin-like"/>
    <property type="match status" value="1"/>
</dbReference>
<protein>
    <recommendedName>
        <fullName evidence="1">Farnesoic acid O-methyl transferase domain-containing protein</fullName>
    </recommendedName>
</protein>
<proteinExistence type="predicted"/>
<feature type="domain" description="Farnesoic acid O-methyl transferase" evidence="1">
    <location>
        <begin position="63"/>
        <end position="131"/>
    </location>
</feature>
<evidence type="ECO:0000313" key="2">
    <source>
        <dbReference type="EMBL" id="KAK3581827.1"/>
    </source>
</evidence>
<dbReference type="Gene3D" id="3.10.100.10">
    <property type="entry name" value="Mannose-Binding Protein A, subunit A"/>
    <property type="match status" value="1"/>
</dbReference>
<reference evidence="2" key="1">
    <citation type="journal article" date="2021" name="Genome Biol. Evol.">
        <title>A High-Quality Reference Genome for a Parasitic Bivalve with Doubly Uniparental Inheritance (Bivalvia: Unionida).</title>
        <authorList>
            <person name="Smith C.H."/>
        </authorList>
    </citation>
    <scope>NUCLEOTIDE SEQUENCE</scope>
    <source>
        <strain evidence="2">CHS0354</strain>
    </source>
</reference>
<dbReference type="CDD" id="cd00037">
    <property type="entry name" value="CLECT"/>
    <property type="match status" value="1"/>
</dbReference>
<comment type="caution">
    <text evidence="2">The sequence shown here is derived from an EMBL/GenBank/DDBJ whole genome shotgun (WGS) entry which is preliminary data.</text>
</comment>
<reference evidence="2" key="3">
    <citation type="submission" date="2023-05" db="EMBL/GenBank/DDBJ databases">
        <authorList>
            <person name="Smith C.H."/>
        </authorList>
    </citation>
    <scope>NUCLEOTIDE SEQUENCE</scope>
    <source>
        <strain evidence="2">CHS0354</strain>
        <tissue evidence="2">Mantle</tissue>
    </source>
</reference>
<dbReference type="InterPro" id="IPR016186">
    <property type="entry name" value="C-type_lectin-like/link_sf"/>
</dbReference>
<name>A0AAE0RY18_9BIVA</name>
<reference evidence="2" key="2">
    <citation type="journal article" date="2021" name="Genome Biol. Evol.">
        <title>Developing a high-quality reference genome for a parasitic bivalve with doubly uniparental inheritance (Bivalvia: Unionida).</title>
        <authorList>
            <person name="Smith C.H."/>
        </authorList>
    </citation>
    <scope>NUCLEOTIDE SEQUENCE</scope>
    <source>
        <strain evidence="2">CHS0354</strain>
        <tissue evidence="2">Mantle</tissue>
    </source>
</reference>
<organism evidence="2 3">
    <name type="scientific">Potamilus streckersoni</name>
    <dbReference type="NCBI Taxonomy" id="2493646"/>
    <lineage>
        <taxon>Eukaryota</taxon>
        <taxon>Metazoa</taxon>
        <taxon>Spiralia</taxon>
        <taxon>Lophotrochozoa</taxon>
        <taxon>Mollusca</taxon>
        <taxon>Bivalvia</taxon>
        <taxon>Autobranchia</taxon>
        <taxon>Heteroconchia</taxon>
        <taxon>Palaeoheterodonta</taxon>
        <taxon>Unionida</taxon>
        <taxon>Unionoidea</taxon>
        <taxon>Unionidae</taxon>
        <taxon>Ambleminae</taxon>
        <taxon>Lampsilini</taxon>
        <taxon>Potamilus</taxon>
    </lineage>
</organism>
<dbReference type="Pfam" id="PF12248">
    <property type="entry name" value="Methyltransf_FA"/>
    <property type="match status" value="1"/>
</dbReference>
<keyword evidence="3" id="KW-1185">Reference proteome</keyword>
<dbReference type="InterPro" id="IPR022041">
    <property type="entry name" value="Methyltransf_FA"/>
</dbReference>
<accession>A0AAE0RY18</accession>
<dbReference type="EMBL" id="JAEAOA010000501">
    <property type="protein sequence ID" value="KAK3581827.1"/>
    <property type="molecule type" value="Genomic_DNA"/>
</dbReference>
<dbReference type="InterPro" id="IPR016187">
    <property type="entry name" value="CTDL_fold"/>
</dbReference>
<dbReference type="Proteomes" id="UP001195483">
    <property type="component" value="Unassembled WGS sequence"/>
</dbReference>